<sequence length="107" mass="12612">MKWEECSLIRKEKVGEDMLGNAEYSDFRVKDCPGRFTPWANEEVHLEGRDITQNQRKLLLRLPFSDFPTCEKVRIAGLNYEIKRIIDLSPRFVLLHVKAYKGEQINE</sequence>
<dbReference type="RefSeq" id="WP_018597240.1">
    <property type="nucleotide sequence ID" value="NZ_CABLBP010000042.1"/>
</dbReference>
<evidence type="ECO:0008006" key="3">
    <source>
        <dbReference type="Google" id="ProtNLM"/>
    </source>
</evidence>
<gene>
    <name evidence="1" type="ORF">E5259_05535</name>
</gene>
<accession>A0A7G5MR62</accession>
<organism evidence="1 2">
    <name type="scientific">Blautia producta</name>
    <dbReference type="NCBI Taxonomy" id="33035"/>
    <lineage>
        <taxon>Bacteria</taxon>
        <taxon>Bacillati</taxon>
        <taxon>Bacillota</taxon>
        <taxon>Clostridia</taxon>
        <taxon>Lachnospirales</taxon>
        <taxon>Lachnospiraceae</taxon>
        <taxon>Blautia</taxon>
    </lineage>
</organism>
<evidence type="ECO:0000313" key="1">
    <source>
        <dbReference type="EMBL" id="QMW77105.1"/>
    </source>
</evidence>
<name>A0A7G5MR62_9FIRM</name>
<protein>
    <recommendedName>
        <fullName evidence="3">Head-tail adaptor protein</fullName>
    </recommendedName>
</protein>
<evidence type="ECO:0000313" key="2">
    <source>
        <dbReference type="Proteomes" id="UP000515789"/>
    </source>
</evidence>
<dbReference type="AlphaFoldDB" id="A0A7G5MR62"/>
<dbReference type="GeneID" id="75055101"/>
<reference evidence="1 2" key="1">
    <citation type="submission" date="2019-04" db="EMBL/GenBank/DDBJ databases">
        <authorList>
            <person name="Schori C."/>
            <person name="Ahrens C."/>
        </authorList>
    </citation>
    <scope>NUCLEOTIDE SEQUENCE [LARGE SCALE GENOMIC DNA]</scope>
    <source>
        <strain evidence="1 2">DSM 2950</strain>
    </source>
</reference>
<dbReference type="Proteomes" id="UP000515789">
    <property type="component" value="Chromosome"/>
</dbReference>
<proteinExistence type="predicted"/>
<dbReference type="EMBL" id="CP039126">
    <property type="protein sequence ID" value="QMW77105.1"/>
    <property type="molecule type" value="Genomic_DNA"/>
</dbReference>